<feature type="compositionally biased region" description="Basic residues" evidence="5">
    <location>
        <begin position="852"/>
        <end position="861"/>
    </location>
</feature>
<dbReference type="PANTHER" id="PTHR31391:SF157">
    <property type="entry name" value="B3 DOMAIN-CONTAINING PROTEIN REM16"/>
    <property type="match status" value="1"/>
</dbReference>
<keyword evidence="1" id="KW-0805">Transcription regulation</keyword>
<feature type="domain" description="TF-B3" evidence="6">
    <location>
        <begin position="322"/>
        <end position="417"/>
    </location>
</feature>
<proteinExistence type="predicted"/>
<feature type="compositionally biased region" description="Basic and acidic residues" evidence="5">
    <location>
        <begin position="263"/>
        <end position="277"/>
    </location>
</feature>
<dbReference type="PROSITE" id="PS50863">
    <property type="entry name" value="B3"/>
    <property type="match status" value="3"/>
</dbReference>
<evidence type="ECO:0000313" key="8">
    <source>
        <dbReference type="Proteomes" id="UP000822688"/>
    </source>
</evidence>
<dbReference type="Proteomes" id="UP000822688">
    <property type="component" value="Chromosome 2"/>
</dbReference>
<dbReference type="Pfam" id="PF02362">
    <property type="entry name" value="B3"/>
    <property type="match status" value="4"/>
</dbReference>
<dbReference type="Gene3D" id="2.40.330.10">
    <property type="entry name" value="DNA-binding pseudobarrel domain"/>
    <property type="match status" value="4"/>
</dbReference>
<evidence type="ECO:0000256" key="4">
    <source>
        <dbReference type="ARBA" id="ARBA00023242"/>
    </source>
</evidence>
<keyword evidence="4" id="KW-0539">Nucleus</keyword>
<keyword evidence="8" id="KW-1185">Reference proteome</keyword>
<evidence type="ECO:0000256" key="3">
    <source>
        <dbReference type="ARBA" id="ARBA00023163"/>
    </source>
</evidence>
<dbReference type="InterPro" id="IPR015300">
    <property type="entry name" value="DNA-bd_pseudobarrel_sf"/>
</dbReference>
<feature type="compositionally biased region" description="Polar residues" evidence="5">
    <location>
        <begin position="465"/>
        <end position="479"/>
    </location>
</feature>
<dbReference type="InterPro" id="IPR003340">
    <property type="entry name" value="B3_DNA-bd"/>
</dbReference>
<evidence type="ECO:0000256" key="1">
    <source>
        <dbReference type="ARBA" id="ARBA00023015"/>
    </source>
</evidence>
<feature type="region of interest" description="Disordered" evidence="5">
    <location>
        <begin position="839"/>
        <end position="870"/>
    </location>
</feature>
<gene>
    <name evidence="7" type="ORF">KC19_2G022600</name>
</gene>
<accession>A0A8T0IS11</accession>
<dbReference type="CDD" id="cd10017">
    <property type="entry name" value="B3_DNA"/>
    <property type="match status" value="4"/>
</dbReference>
<evidence type="ECO:0000256" key="2">
    <source>
        <dbReference type="ARBA" id="ARBA00023125"/>
    </source>
</evidence>
<evidence type="ECO:0000259" key="6">
    <source>
        <dbReference type="PROSITE" id="PS50863"/>
    </source>
</evidence>
<name>A0A8T0IS11_CERPU</name>
<feature type="region of interest" description="Disordered" evidence="5">
    <location>
        <begin position="455"/>
        <end position="479"/>
    </location>
</feature>
<dbReference type="InterPro" id="IPR044837">
    <property type="entry name" value="REM16-like"/>
</dbReference>
<feature type="region of interest" description="Disordered" evidence="5">
    <location>
        <begin position="1081"/>
        <end position="1109"/>
    </location>
</feature>
<evidence type="ECO:0000313" key="7">
    <source>
        <dbReference type="EMBL" id="KAG0585581.1"/>
    </source>
</evidence>
<feature type="compositionally biased region" description="Basic and acidic residues" evidence="5">
    <location>
        <begin position="839"/>
        <end position="851"/>
    </location>
</feature>
<feature type="domain" description="TF-B3" evidence="6">
    <location>
        <begin position="761"/>
        <end position="827"/>
    </location>
</feature>
<feature type="region of interest" description="Disordered" evidence="5">
    <location>
        <begin position="232"/>
        <end position="277"/>
    </location>
</feature>
<feature type="domain" description="TF-B3" evidence="6">
    <location>
        <begin position="40"/>
        <end position="132"/>
    </location>
</feature>
<sequence>MEKDFDGCKSCTPCTRAYLESHGDLCQSNAEQSLGAPSFLKMITEKHLSSNGGFVRLPSSFMEDYGRRIGTVVTINGPSGWVGQVTISYDGGFGFCGGWKQFVVYHNIEAGDYILCTLIADSKFTVKIYNEFGCEKVHFSYAPTAEGSKAMSQMLKDGSFVSESLTLSTSAGGREFALPNLGGKRKTLDEVKSLSGIGKKLCMQQLGLDTLGVENGNNEVETKPHIVPERFQFKGDHDSDPQSPQYPDADAVTGTGTPLRIGPRSEECSSSDSEKKSVEIEDDIDVYNKSTRKRAHRAVYETEMRRFMAMEAAQAYETSNPRTMLVVNKTAITKSQSYFSSVFARKWFPEERAQLLLIDEADNKWAVTFIPTASHMVLGAGWAKFVRDNKLEKGDVVVFELKNPSTLTLIVHIFRVKDYTFVRVANLSKVKHPESSTVSTPPKREIFTGNARVKYAAESRKDNESPSTSDKIKPKSQSPMAPQYAAVAKYFASRASPSIHGSQKACDGVAQEGQGLKANDAYNKEESGVSRHRGEFCSAAKQELPYVMPAEASPLPVSQSRESEGSLMDLNEKTSPSSKQQATQPVQSFMMMSGGTSGSMNYFPPVTVPPLQLQYLLSQQGHTACGMPPQLGGGLYLAPQGQLPCAMTMQEGTSFVDFQQVQPPQTALNDNGHHGVLVPPGLPKEVEFPGPINEQPPARFRDRWEIKPRRPRPPTDAERQRAMDEAYEFWTPNPHVMVALKPSQVYAGFSLTLRCAALPDETRDATLIDSTGQTWTCKWLVNHSGRRLSAGWKRFAVDHLLEEGDVCVFEMIDRINLTLLIHIFRIELDDHVSEPIEVRKSEDRRVSVDPTKRKRKSRAKPKGLGPPVPKLPAYSGCRMEKLGESSSPLRGANMLPNMPSYKYTALQSRRRPVTMEERRRAELGARNLNTKNPSVTVVMRNSSVYCHFLVSIPSAFAKQWLPRKLVRVTLMDSGGQKSTARWAGNRKKSACLKSFREFSLSHCLEEGDALVFELMDANPNNPVFLVHVFRVVELLSPRISPKDWENHYKLDVMIGTIKPVVPLQAYQRRYDGESRILQAYRPLSSDSDEDQDEDEPSQTSTQQETLPQLLPKSKTKAIYSALVRRKIIDNQDYGHSDYVQYGVGEGTSRSVETSIRFGYGLAEVYADKATHISQLERLGRQQISRDIMPILKGNMGSDGHAVESKTITPAVHRKQSSYIHDKADTEMSVHASHPENGAGQLVQICEPLASIVPKSEPVEEVVLPPKESKRIRRKTTMRREGRDDFLQITFGEITNWQPENSHRNRQENLETVDVHKKALIGTEMTLCHSEIRGTSQDLECNQETEHPVRFQLLSCTTDLPPLDRVGTDGGLHWLKPKPEHAHGGD</sequence>
<organism evidence="7 8">
    <name type="scientific">Ceratodon purpureus</name>
    <name type="common">Fire moss</name>
    <name type="synonym">Dicranum purpureum</name>
    <dbReference type="NCBI Taxonomy" id="3225"/>
    <lineage>
        <taxon>Eukaryota</taxon>
        <taxon>Viridiplantae</taxon>
        <taxon>Streptophyta</taxon>
        <taxon>Embryophyta</taxon>
        <taxon>Bryophyta</taxon>
        <taxon>Bryophytina</taxon>
        <taxon>Bryopsida</taxon>
        <taxon>Dicranidae</taxon>
        <taxon>Pseudoditrichales</taxon>
        <taxon>Ditrichaceae</taxon>
        <taxon>Ceratodon</taxon>
    </lineage>
</organism>
<dbReference type="GO" id="GO:0003677">
    <property type="term" value="F:DNA binding"/>
    <property type="evidence" value="ECO:0007669"/>
    <property type="project" value="UniProtKB-KW"/>
</dbReference>
<dbReference type="PANTHER" id="PTHR31391">
    <property type="entry name" value="B3 DOMAIN-CONTAINING PROTEIN OS11G0197600-RELATED"/>
    <property type="match status" value="1"/>
</dbReference>
<feature type="compositionally biased region" description="Acidic residues" evidence="5">
    <location>
        <begin position="1086"/>
        <end position="1096"/>
    </location>
</feature>
<feature type="compositionally biased region" description="Basic and acidic residues" evidence="5">
    <location>
        <begin position="455"/>
        <end position="464"/>
    </location>
</feature>
<keyword evidence="3" id="KW-0804">Transcription</keyword>
<dbReference type="SMART" id="SM01019">
    <property type="entry name" value="B3"/>
    <property type="match status" value="4"/>
</dbReference>
<feature type="region of interest" description="Disordered" evidence="5">
    <location>
        <begin position="554"/>
        <end position="584"/>
    </location>
</feature>
<evidence type="ECO:0000256" key="5">
    <source>
        <dbReference type="SAM" id="MobiDB-lite"/>
    </source>
</evidence>
<dbReference type="SUPFAM" id="SSF101936">
    <property type="entry name" value="DNA-binding pseudobarrel domain"/>
    <property type="match status" value="4"/>
</dbReference>
<comment type="caution">
    <text evidence="7">The sequence shown here is derived from an EMBL/GenBank/DDBJ whole genome shotgun (WGS) entry which is preliminary data.</text>
</comment>
<dbReference type="EMBL" id="CM026422">
    <property type="protein sequence ID" value="KAG0585581.1"/>
    <property type="molecule type" value="Genomic_DNA"/>
</dbReference>
<feature type="compositionally biased region" description="Polar residues" evidence="5">
    <location>
        <begin position="573"/>
        <end position="584"/>
    </location>
</feature>
<reference evidence="7" key="1">
    <citation type="submission" date="2020-06" db="EMBL/GenBank/DDBJ databases">
        <title>WGS assembly of Ceratodon purpureus strain R40.</title>
        <authorList>
            <person name="Carey S.B."/>
            <person name="Jenkins J."/>
            <person name="Shu S."/>
            <person name="Lovell J.T."/>
            <person name="Sreedasyam A."/>
            <person name="Maumus F."/>
            <person name="Tiley G.P."/>
            <person name="Fernandez-Pozo N."/>
            <person name="Barry K."/>
            <person name="Chen C."/>
            <person name="Wang M."/>
            <person name="Lipzen A."/>
            <person name="Daum C."/>
            <person name="Saski C.A."/>
            <person name="Payton A.C."/>
            <person name="Mcbreen J.C."/>
            <person name="Conrad R.E."/>
            <person name="Kollar L.M."/>
            <person name="Olsson S."/>
            <person name="Huttunen S."/>
            <person name="Landis J.B."/>
            <person name="Wickett N.J."/>
            <person name="Johnson M.G."/>
            <person name="Rensing S.A."/>
            <person name="Grimwood J."/>
            <person name="Schmutz J."/>
            <person name="Mcdaniel S.F."/>
        </authorList>
    </citation>
    <scope>NUCLEOTIDE SEQUENCE</scope>
    <source>
        <strain evidence="7">R40</strain>
    </source>
</reference>
<keyword evidence="2" id="KW-0238">DNA-binding</keyword>
<protein>
    <recommendedName>
        <fullName evidence="6">TF-B3 domain-containing protein</fullName>
    </recommendedName>
</protein>